<sequence length="113" mass="12641">MIKIKDLFIMTIVFVTSYIAVPIAILKFYKTDDAGKLALFIILTTAFLSFASNLLYAYIRGKYIFIPLLSIIVSGFLLALFNNTATMLILIISVLSVLGYFLGNLFTRADKEV</sequence>
<dbReference type="Proteomes" id="UP000531840">
    <property type="component" value="Unassembled WGS sequence"/>
</dbReference>
<keyword evidence="3" id="KW-1185">Reference proteome</keyword>
<evidence type="ECO:0000313" key="3">
    <source>
        <dbReference type="Proteomes" id="UP000531840"/>
    </source>
</evidence>
<name>A0ABX2T0X9_9BACL</name>
<evidence type="ECO:0000313" key="2">
    <source>
        <dbReference type="EMBL" id="NYS46676.1"/>
    </source>
</evidence>
<organism evidence="2 3">
    <name type="scientific">Gemelliphila palaticanis</name>
    <dbReference type="NCBI Taxonomy" id="81950"/>
    <lineage>
        <taxon>Bacteria</taxon>
        <taxon>Bacillati</taxon>
        <taxon>Bacillota</taxon>
        <taxon>Bacilli</taxon>
        <taxon>Bacillales</taxon>
        <taxon>Gemellaceae</taxon>
        <taxon>Gemelliphila</taxon>
    </lineage>
</organism>
<evidence type="ECO:0000256" key="1">
    <source>
        <dbReference type="SAM" id="Phobius"/>
    </source>
</evidence>
<dbReference type="EMBL" id="JACBYF010000001">
    <property type="protein sequence ID" value="NYS46676.1"/>
    <property type="molecule type" value="Genomic_DNA"/>
</dbReference>
<accession>A0ABX2T0X9</accession>
<keyword evidence="1" id="KW-1133">Transmembrane helix</keyword>
<comment type="caution">
    <text evidence="2">The sequence shown here is derived from an EMBL/GenBank/DDBJ whole genome shotgun (WGS) entry which is preliminary data.</text>
</comment>
<gene>
    <name evidence="2" type="ORF">HZY85_00505</name>
</gene>
<protein>
    <submittedName>
        <fullName evidence="2">Uncharacterized protein</fullName>
    </submittedName>
</protein>
<reference evidence="2 3" key="1">
    <citation type="submission" date="2020-07" db="EMBL/GenBank/DDBJ databases">
        <title>MOT database genomes.</title>
        <authorList>
            <person name="Joseph S."/>
            <person name="Aduse-Opoku J."/>
            <person name="Hashim A."/>
            <person name="Wade W."/>
            <person name="Curtis M."/>
        </authorList>
    </citation>
    <scope>NUCLEOTIDE SEQUENCE [LARGE SCALE GENOMIC DNA]</scope>
    <source>
        <strain evidence="2 3">CIP 106318</strain>
    </source>
</reference>
<keyword evidence="1" id="KW-0472">Membrane</keyword>
<feature type="transmembrane region" description="Helical" evidence="1">
    <location>
        <begin position="63"/>
        <end position="81"/>
    </location>
</feature>
<proteinExistence type="predicted"/>
<keyword evidence="1" id="KW-0812">Transmembrane</keyword>
<feature type="transmembrane region" description="Helical" evidence="1">
    <location>
        <begin position="87"/>
        <end position="107"/>
    </location>
</feature>
<feature type="transmembrane region" description="Helical" evidence="1">
    <location>
        <begin position="7"/>
        <end position="25"/>
    </location>
</feature>
<dbReference type="RefSeq" id="WP_179939762.1">
    <property type="nucleotide sequence ID" value="NZ_JACBYF010000001.1"/>
</dbReference>
<feature type="transmembrane region" description="Helical" evidence="1">
    <location>
        <begin position="37"/>
        <end position="56"/>
    </location>
</feature>